<protein>
    <submittedName>
        <fullName evidence="1">Uncharacterized protein</fullName>
    </submittedName>
</protein>
<accession>A0A6M0JW15</accession>
<gene>
    <name evidence="1" type="ORF">G3446_00440</name>
</gene>
<keyword evidence="2" id="KW-1185">Reference proteome</keyword>
<reference evidence="1 2" key="1">
    <citation type="submission" date="2020-02" db="EMBL/GenBank/DDBJ databases">
        <title>Genome sequences of Thiorhodococcus mannitoliphagus and Thiorhodococcus minor, purple sulfur photosynthetic bacteria in the gammaproteobacterial family, Chromatiaceae.</title>
        <authorList>
            <person name="Aviles F.A."/>
            <person name="Meyer T.E."/>
            <person name="Kyndt J.A."/>
        </authorList>
    </citation>
    <scope>NUCLEOTIDE SEQUENCE [LARGE SCALE GENOMIC DNA]</scope>
    <source>
        <strain evidence="1 2">DSM 11518</strain>
    </source>
</reference>
<name>A0A6M0JW15_9GAMM</name>
<comment type="caution">
    <text evidence="1">The sequence shown here is derived from an EMBL/GenBank/DDBJ whole genome shotgun (WGS) entry which is preliminary data.</text>
</comment>
<dbReference type="EMBL" id="JAAIJQ010000001">
    <property type="protein sequence ID" value="NEV60375.1"/>
    <property type="molecule type" value="Genomic_DNA"/>
</dbReference>
<dbReference type="Proteomes" id="UP000483379">
    <property type="component" value="Unassembled WGS sequence"/>
</dbReference>
<dbReference type="RefSeq" id="WP_164450417.1">
    <property type="nucleotide sequence ID" value="NZ_JAAIJQ010000001.1"/>
</dbReference>
<proteinExistence type="predicted"/>
<organism evidence="1 2">
    <name type="scientific">Thiorhodococcus minor</name>
    <dbReference type="NCBI Taxonomy" id="57489"/>
    <lineage>
        <taxon>Bacteria</taxon>
        <taxon>Pseudomonadati</taxon>
        <taxon>Pseudomonadota</taxon>
        <taxon>Gammaproteobacteria</taxon>
        <taxon>Chromatiales</taxon>
        <taxon>Chromatiaceae</taxon>
        <taxon>Thiorhodococcus</taxon>
    </lineage>
</organism>
<dbReference type="AlphaFoldDB" id="A0A6M0JW15"/>
<evidence type="ECO:0000313" key="1">
    <source>
        <dbReference type="EMBL" id="NEV60375.1"/>
    </source>
</evidence>
<sequence length="90" mass="10245">MANLVYNPQEIDIAIGNTPAAKYMQTLAGQCEGKQPVYGGIVEIETMHTNFRMNAIPEALLSGGLLEYEDFLAARRRLMAERWKTYYWSL</sequence>
<evidence type="ECO:0000313" key="2">
    <source>
        <dbReference type="Proteomes" id="UP000483379"/>
    </source>
</evidence>